<dbReference type="GO" id="GO:0005737">
    <property type="term" value="C:cytoplasm"/>
    <property type="evidence" value="ECO:0007669"/>
    <property type="project" value="UniProtKB-ARBA"/>
</dbReference>
<feature type="region of interest" description="Disordered" evidence="3">
    <location>
        <begin position="634"/>
        <end position="653"/>
    </location>
</feature>
<evidence type="ECO:0000256" key="2">
    <source>
        <dbReference type="ARBA" id="ARBA00022737"/>
    </source>
</evidence>
<dbReference type="PROSITE" id="PS50097">
    <property type="entry name" value="BTB"/>
    <property type="match status" value="1"/>
</dbReference>
<name>A0A2B4RYY9_STYPI</name>
<evidence type="ECO:0000259" key="5">
    <source>
        <dbReference type="PROSITE" id="PS50097"/>
    </source>
</evidence>
<keyword evidence="1" id="KW-0880">Kelch repeat</keyword>
<dbReference type="Gene3D" id="2.120.10.80">
    <property type="entry name" value="Kelch-type beta propeller"/>
    <property type="match status" value="1"/>
</dbReference>
<feature type="region of interest" description="Disordered" evidence="3">
    <location>
        <begin position="895"/>
        <end position="943"/>
    </location>
</feature>
<dbReference type="Pfam" id="PF24681">
    <property type="entry name" value="Kelch_KLHDC2_KLHL20_DRC7"/>
    <property type="match status" value="1"/>
</dbReference>
<keyword evidence="4" id="KW-1133">Transmembrane helix</keyword>
<dbReference type="Pfam" id="PF00651">
    <property type="entry name" value="BTB"/>
    <property type="match status" value="1"/>
</dbReference>
<dbReference type="STRING" id="50429.A0A2B4RYY9"/>
<proteinExistence type="predicted"/>
<evidence type="ECO:0000313" key="6">
    <source>
        <dbReference type="EMBL" id="PFX22003.1"/>
    </source>
</evidence>
<organism evidence="6 7">
    <name type="scientific">Stylophora pistillata</name>
    <name type="common">Smooth cauliflower coral</name>
    <dbReference type="NCBI Taxonomy" id="50429"/>
    <lineage>
        <taxon>Eukaryota</taxon>
        <taxon>Metazoa</taxon>
        <taxon>Cnidaria</taxon>
        <taxon>Anthozoa</taxon>
        <taxon>Hexacorallia</taxon>
        <taxon>Scleractinia</taxon>
        <taxon>Astrocoeniina</taxon>
        <taxon>Pocilloporidae</taxon>
        <taxon>Stylophora</taxon>
    </lineage>
</organism>
<dbReference type="InterPro" id="IPR006652">
    <property type="entry name" value="Kelch_1"/>
</dbReference>
<keyword evidence="7" id="KW-1185">Reference proteome</keyword>
<feature type="region of interest" description="Disordered" evidence="3">
    <location>
        <begin position="706"/>
        <end position="745"/>
    </location>
</feature>
<keyword evidence="2" id="KW-0677">Repeat</keyword>
<dbReference type="SMART" id="SM00225">
    <property type="entry name" value="BTB"/>
    <property type="match status" value="1"/>
</dbReference>
<dbReference type="InterPro" id="IPR011705">
    <property type="entry name" value="BACK"/>
</dbReference>
<dbReference type="SMART" id="SM00875">
    <property type="entry name" value="BACK"/>
    <property type="match status" value="1"/>
</dbReference>
<dbReference type="Gene3D" id="1.25.40.420">
    <property type="match status" value="1"/>
</dbReference>
<dbReference type="SUPFAM" id="SSF117281">
    <property type="entry name" value="Kelch motif"/>
    <property type="match status" value="2"/>
</dbReference>
<dbReference type="Gene3D" id="3.30.710.10">
    <property type="entry name" value="Potassium Channel Kv1.1, Chain A"/>
    <property type="match status" value="1"/>
</dbReference>
<dbReference type="Proteomes" id="UP000225706">
    <property type="component" value="Unassembled WGS sequence"/>
</dbReference>
<evidence type="ECO:0000256" key="3">
    <source>
        <dbReference type="SAM" id="MobiDB-lite"/>
    </source>
</evidence>
<feature type="compositionally biased region" description="Polar residues" evidence="3">
    <location>
        <begin position="931"/>
        <end position="940"/>
    </location>
</feature>
<comment type="caution">
    <text evidence="6">The sequence shown here is derived from an EMBL/GenBank/DDBJ whole genome shotgun (WGS) entry which is preliminary data.</text>
</comment>
<feature type="domain" description="BTB" evidence="5">
    <location>
        <begin position="39"/>
        <end position="106"/>
    </location>
</feature>
<protein>
    <submittedName>
        <fullName evidence="6">Kelch-like protein 12</fullName>
    </submittedName>
</protein>
<dbReference type="InterPro" id="IPR015915">
    <property type="entry name" value="Kelch-typ_b-propeller"/>
</dbReference>
<reference evidence="7" key="1">
    <citation type="journal article" date="2017" name="bioRxiv">
        <title>Comparative analysis of the genomes of Stylophora pistillata and Acropora digitifera provides evidence for extensive differences between species of corals.</title>
        <authorList>
            <person name="Voolstra C.R."/>
            <person name="Li Y."/>
            <person name="Liew Y.J."/>
            <person name="Baumgarten S."/>
            <person name="Zoccola D."/>
            <person name="Flot J.-F."/>
            <person name="Tambutte S."/>
            <person name="Allemand D."/>
            <person name="Aranda M."/>
        </authorList>
    </citation>
    <scope>NUCLEOTIDE SEQUENCE [LARGE SCALE GENOMIC DNA]</scope>
</reference>
<accession>A0A2B4RYY9</accession>
<evidence type="ECO:0000313" key="7">
    <source>
        <dbReference type="Proteomes" id="UP000225706"/>
    </source>
</evidence>
<dbReference type="PRINTS" id="PR00501">
    <property type="entry name" value="KELCHREPEAT"/>
</dbReference>
<dbReference type="CDD" id="cd18186">
    <property type="entry name" value="BTB_POZ_ZBTB_KLHL-like"/>
    <property type="match status" value="1"/>
</dbReference>
<feature type="compositionally biased region" description="Basic and acidic residues" evidence="3">
    <location>
        <begin position="713"/>
        <end position="724"/>
    </location>
</feature>
<keyword evidence="4" id="KW-0812">Transmembrane</keyword>
<dbReference type="InterPro" id="IPR011333">
    <property type="entry name" value="SKP1/BTB/POZ_sf"/>
</dbReference>
<feature type="compositionally biased region" description="Polar residues" evidence="3">
    <location>
        <begin position="634"/>
        <end position="650"/>
    </location>
</feature>
<keyword evidence="4" id="KW-0472">Membrane</keyword>
<sequence length="1023" mass="114185">MADVKDQAEEDEKPKIMYENFREELFFNLNELRESNTLCDTTIRAQGQDFPAHRCVLSAASPYFRAMFTSELKEKESSLVELKEIKSTTISDVLHYIYTGETAIDPSNAKDLVMVADYLIIPSLKKKAAFFLQNKMINVSNCLALESFASQYDCQQLRQAAVSFQTENFPDVFRSEDFTSLDSKKVKELICMDEINVTEEEEVYEAVMAWVKHDLPTRECTLPELLKCVRLFSMSKSSLRRILDQELVSKSLECTRIVINSLDLFLFPVLSQDTSLKPRLSLKDYEDVVVLTSEQPASEEKDDHVISCFVLATMTWKSLTTMPFNCEYHDAAVCGGLLYVVGGVDSTSVSCFKQNKWYALDTKLKGKDCTVTSFDDELFVIGGDDSWHDVRIYNPVLNEWRQGGSMETSRAGHNAVVLQGHIYVLAGHNGEECLNSAECYNPSTDQWAEISSMSAVRRSAAAVAVGGKIVVVGGFSDMSICSVEPSCEIFDPSANQWSLVPSLSIPRARSGIMGIGDSVYLFGGEDEENYRSEVECFDLKTGEWDKISDIPSPPYTAVVHFQNSKSDTDQMSAGALIGFGVLLIFVLLWSGVVYFKFYRSKSRRDPQQCRPSREEFLAFASSEIFSRGVSSTISTNNSATFSRSTNSSGERINPQRIIYRERRCDGERHYNDERRVIDQALETPVTSVLSSSRMTREYIDRQLALVGRSHATHPPERQRSEAELPRTILDPNRAPPRQHDRHSVPMLPPYQRQIIQSYRPSASLPGGTPPPAYDRVFGRRNRRESTASEDSQCLSPPAYQSRPPSPSGGISAGGDTNNMNLNVPRLVVGRPVAMQFPVENIRRYEVATSQPRQQLSLPATGRILSENAIYPVPSRARRVSPPAIQATAITSMAPYHQPHHRSLPPPNYHVSPHLSNSTSLSPLARGPPSSPTRQPVSPSYPTAHLPFARPVLSLAAPESTSRRLSLTSNRPPSPIQETTEDNQEGNENNKTETPVPLAATSEVRRPSVVLVYLSQSPEEEIVV</sequence>
<feature type="region of interest" description="Disordered" evidence="3">
    <location>
        <begin position="781"/>
        <end position="817"/>
    </location>
</feature>
<dbReference type="EMBL" id="LSMT01000255">
    <property type="protein sequence ID" value="PFX22003.1"/>
    <property type="molecule type" value="Genomic_DNA"/>
</dbReference>
<dbReference type="PANTHER" id="PTHR45632">
    <property type="entry name" value="LD33804P"/>
    <property type="match status" value="1"/>
</dbReference>
<dbReference type="InterPro" id="IPR000210">
    <property type="entry name" value="BTB/POZ_dom"/>
</dbReference>
<dbReference type="AlphaFoldDB" id="A0A2B4RYY9"/>
<feature type="transmembrane region" description="Helical" evidence="4">
    <location>
        <begin position="573"/>
        <end position="595"/>
    </location>
</feature>
<dbReference type="PANTHER" id="PTHR45632:SF17">
    <property type="entry name" value="KELCH-LIKE PROTEIN 31"/>
    <property type="match status" value="1"/>
</dbReference>
<dbReference type="SMART" id="SM00612">
    <property type="entry name" value="Kelch"/>
    <property type="match status" value="5"/>
</dbReference>
<evidence type="ECO:0000256" key="4">
    <source>
        <dbReference type="SAM" id="Phobius"/>
    </source>
</evidence>
<dbReference type="Pfam" id="PF07707">
    <property type="entry name" value="BACK"/>
    <property type="match status" value="1"/>
</dbReference>
<evidence type="ECO:0000256" key="1">
    <source>
        <dbReference type="ARBA" id="ARBA00022441"/>
    </source>
</evidence>
<dbReference type="SUPFAM" id="SSF54695">
    <property type="entry name" value="POZ domain"/>
    <property type="match status" value="1"/>
</dbReference>
<gene>
    <name evidence="6" type="primary">klhl12</name>
    <name evidence="6" type="ORF">AWC38_SpisGene13499</name>
</gene>
<dbReference type="FunFam" id="1.25.40.420:FF:000001">
    <property type="entry name" value="Kelch-like family member 12"/>
    <property type="match status" value="1"/>
</dbReference>
<dbReference type="OrthoDB" id="5956771at2759"/>
<feature type="region of interest" description="Disordered" evidence="3">
    <location>
        <begin position="956"/>
        <end position="1000"/>
    </location>
</feature>